<evidence type="ECO:0000256" key="7">
    <source>
        <dbReference type="ARBA" id="ARBA00023027"/>
    </source>
</evidence>
<feature type="binding site" description="in other chain" evidence="8">
    <location>
        <position position="166"/>
    </location>
    <ligand>
        <name>deamido-NAD(+)</name>
        <dbReference type="ChEBI" id="CHEBI:58437"/>
        <note>ligand shared between two neighboring subunits</note>
    </ligand>
</feature>
<comment type="pathway">
    <text evidence="8">Cofactor biosynthesis; NAD(+) biosynthesis; NAD(+) from deamido-NAD(+) (ammonia route): step 1/1.</text>
</comment>
<dbReference type="InterPro" id="IPR003694">
    <property type="entry name" value="NAD_synthase"/>
</dbReference>
<evidence type="ECO:0000313" key="12">
    <source>
        <dbReference type="EMBL" id="UUD37122.1"/>
    </source>
</evidence>
<comment type="function">
    <text evidence="8">Catalyzes the ATP-dependent amidation of deamido-NAD to form NAD. Uses ammonia as a nitrogen source.</text>
</comment>
<proteinExistence type="inferred from homology"/>
<dbReference type="SUPFAM" id="SSF52402">
    <property type="entry name" value="Adenine nucleotide alpha hydrolases-like"/>
    <property type="match status" value="1"/>
</dbReference>
<evidence type="ECO:0000313" key="13">
    <source>
        <dbReference type="Proteomes" id="UP001059576"/>
    </source>
</evidence>
<dbReference type="Gene3D" id="3.40.50.620">
    <property type="entry name" value="HUPs"/>
    <property type="match status" value="1"/>
</dbReference>
<dbReference type="Proteomes" id="UP001059576">
    <property type="component" value="Chromosome"/>
</dbReference>
<gene>
    <name evidence="8 12" type="primary">nadE</name>
    <name evidence="12" type="ORF">NPA09_00915</name>
</gene>
<keyword evidence="13" id="KW-1185">Reference proteome</keyword>
<comment type="catalytic activity">
    <reaction evidence="8 10">
        <text>deamido-NAD(+) + NH4(+) + ATP = AMP + diphosphate + NAD(+) + H(+)</text>
        <dbReference type="Rhea" id="RHEA:21188"/>
        <dbReference type="ChEBI" id="CHEBI:15378"/>
        <dbReference type="ChEBI" id="CHEBI:28938"/>
        <dbReference type="ChEBI" id="CHEBI:30616"/>
        <dbReference type="ChEBI" id="CHEBI:33019"/>
        <dbReference type="ChEBI" id="CHEBI:57540"/>
        <dbReference type="ChEBI" id="CHEBI:58437"/>
        <dbReference type="ChEBI" id="CHEBI:456215"/>
        <dbReference type="EC" id="6.3.1.5"/>
    </reaction>
</comment>
<dbReference type="Pfam" id="PF02540">
    <property type="entry name" value="NAD_synthase"/>
    <property type="match status" value="1"/>
</dbReference>
<feature type="domain" description="NAD/GMP synthase" evidence="11">
    <location>
        <begin position="30"/>
        <end position="257"/>
    </location>
</feature>
<dbReference type="EC" id="6.3.1.5" evidence="8 10"/>
<name>A0ABY5J1I6_9BACT</name>
<dbReference type="RefSeq" id="WP_256541839.1">
    <property type="nucleotide sequence ID" value="NZ_CP101808.1"/>
</dbReference>
<comment type="similarity">
    <text evidence="1 8 9">Belongs to the NAD synthetase family.</text>
</comment>
<evidence type="ECO:0000256" key="3">
    <source>
        <dbReference type="ARBA" id="ARBA00022723"/>
    </source>
</evidence>
<keyword evidence="7 8" id="KW-0520">NAD</keyword>
<feature type="binding site" evidence="8">
    <location>
        <position position="173"/>
    </location>
    <ligand>
        <name>deamido-NAD(+)</name>
        <dbReference type="ChEBI" id="CHEBI:58437"/>
        <note>ligand shared between two neighboring subunits</note>
    </ligand>
</feature>
<feature type="binding site" evidence="8">
    <location>
        <position position="204"/>
    </location>
    <ligand>
        <name>ATP</name>
        <dbReference type="ChEBI" id="CHEBI:30616"/>
    </ligand>
</feature>
<feature type="binding site" evidence="8">
    <location>
        <position position="158"/>
    </location>
    <ligand>
        <name>Mg(2+)</name>
        <dbReference type="ChEBI" id="CHEBI:18420"/>
    </ligand>
</feature>
<keyword evidence="6 8" id="KW-0460">Magnesium</keyword>
<keyword evidence="3 8" id="KW-0479">Metal-binding</keyword>
<evidence type="ECO:0000259" key="11">
    <source>
        <dbReference type="Pfam" id="PF02540"/>
    </source>
</evidence>
<dbReference type="GO" id="GO:0008795">
    <property type="term" value="F:NAD+ synthase activity"/>
    <property type="evidence" value="ECO:0007669"/>
    <property type="project" value="UniProtKB-EC"/>
</dbReference>
<feature type="binding site" evidence="8">
    <location>
        <position position="153"/>
    </location>
    <ligand>
        <name>ATP</name>
        <dbReference type="ChEBI" id="CHEBI:30616"/>
    </ligand>
</feature>
<evidence type="ECO:0000256" key="2">
    <source>
        <dbReference type="ARBA" id="ARBA00022598"/>
    </source>
</evidence>
<dbReference type="NCBIfam" id="TIGR00552">
    <property type="entry name" value="nadE"/>
    <property type="match status" value="1"/>
</dbReference>
<keyword evidence="5 8" id="KW-0067">ATP-binding</keyword>
<evidence type="ECO:0000256" key="1">
    <source>
        <dbReference type="ARBA" id="ARBA00005859"/>
    </source>
</evidence>
<dbReference type="EMBL" id="CP101808">
    <property type="protein sequence ID" value="UUD37122.1"/>
    <property type="molecule type" value="Genomic_DNA"/>
</dbReference>
<comment type="subunit">
    <text evidence="8">Homodimer.</text>
</comment>
<evidence type="ECO:0000256" key="10">
    <source>
        <dbReference type="RuleBase" id="RU003812"/>
    </source>
</evidence>
<feature type="binding site" evidence="8">
    <location>
        <begin position="52"/>
        <end position="59"/>
    </location>
    <ligand>
        <name>ATP</name>
        <dbReference type="ChEBI" id="CHEBI:30616"/>
    </ligand>
</feature>
<keyword evidence="4 8" id="KW-0547">Nucleotide-binding</keyword>
<accession>A0ABY5J1I6</accession>
<dbReference type="InterPro" id="IPR022310">
    <property type="entry name" value="NAD/GMP_synthase"/>
</dbReference>
<dbReference type="CDD" id="cd00553">
    <property type="entry name" value="NAD_synthase"/>
    <property type="match status" value="1"/>
</dbReference>
<reference evidence="12" key="1">
    <citation type="submission" date="2022-07" db="EMBL/GenBank/DDBJ databases">
        <title>Complete genome of Mycoplasma equigenitalium type strain T37.</title>
        <authorList>
            <person name="Spergser J."/>
        </authorList>
    </citation>
    <scope>NUCLEOTIDE SEQUENCE</scope>
    <source>
        <strain evidence="12">T37</strain>
    </source>
</reference>
<sequence length="271" mass="31056">MKVNSKSTTRLLDTNLQLHPMTMEYAKKYIDYLVNWMQEKVQSSNSKGVVIGISGGIDSALTLALAKLAFKNNIKAISMPINSLNKTHGNDINLLSKKFNISIENIDLSLEYNNLLLNLKLTNNAAKINIMPRLRMMILYAIAQENNYLVCGTDNYDEWYTGYFTKHGDGAADMFPLGNLLKSEVRLLAKYLEVPDSIINKKPSADLWNSQTDEEEMQISYKKLDLYLMDEKTNLSENEINRIKYLHNISEHKRQMAHRPKTIFEVINKKG</sequence>
<protein>
    <recommendedName>
        <fullName evidence="8 10">NH(3)-dependent NAD(+) synthetase</fullName>
        <ecNumber evidence="8 10">6.3.1.5</ecNumber>
    </recommendedName>
</protein>
<feature type="binding site" description="in other chain" evidence="8">
    <location>
        <position position="133"/>
    </location>
    <ligand>
        <name>deamido-NAD(+)</name>
        <dbReference type="ChEBI" id="CHEBI:58437"/>
        <note>ligand shared between two neighboring subunits</note>
    </ligand>
</feature>
<organism evidence="12 13">
    <name type="scientific">Mycoplasmopsis equigenitalium</name>
    <dbReference type="NCBI Taxonomy" id="114883"/>
    <lineage>
        <taxon>Bacteria</taxon>
        <taxon>Bacillati</taxon>
        <taxon>Mycoplasmatota</taxon>
        <taxon>Mycoplasmoidales</taxon>
        <taxon>Metamycoplasmataceae</taxon>
        <taxon>Mycoplasmopsis</taxon>
    </lineage>
</organism>
<evidence type="ECO:0000256" key="4">
    <source>
        <dbReference type="ARBA" id="ARBA00022741"/>
    </source>
</evidence>
<feature type="binding site" evidence="8">
    <location>
        <position position="58"/>
    </location>
    <ligand>
        <name>Mg(2+)</name>
        <dbReference type="ChEBI" id="CHEBI:18420"/>
    </ligand>
</feature>
<keyword evidence="2 8" id="KW-0436">Ligase</keyword>
<dbReference type="InterPro" id="IPR022926">
    <property type="entry name" value="NH(3)-dep_NAD(+)_synth"/>
</dbReference>
<evidence type="ECO:0000256" key="9">
    <source>
        <dbReference type="RuleBase" id="RU003811"/>
    </source>
</evidence>
<feature type="binding site" evidence="8">
    <location>
        <position position="182"/>
    </location>
    <ligand>
        <name>ATP</name>
        <dbReference type="ChEBI" id="CHEBI:30616"/>
    </ligand>
</feature>
<evidence type="ECO:0000256" key="6">
    <source>
        <dbReference type="ARBA" id="ARBA00022842"/>
    </source>
</evidence>
<dbReference type="PANTHER" id="PTHR23090:SF9">
    <property type="entry name" value="GLUTAMINE-DEPENDENT NAD(+) SYNTHETASE"/>
    <property type="match status" value="1"/>
</dbReference>
<dbReference type="HAMAP" id="MF_00193">
    <property type="entry name" value="NadE_ammonia_dep"/>
    <property type="match status" value="1"/>
</dbReference>
<evidence type="ECO:0000256" key="8">
    <source>
        <dbReference type="HAMAP-Rule" id="MF_00193"/>
    </source>
</evidence>
<dbReference type="InterPro" id="IPR014729">
    <property type="entry name" value="Rossmann-like_a/b/a_fold"/>
</dbReference>
<feature type="binding site" description="in other chain" evidence="8">
    <location>
        <begin position="252"/>
        <end position="253"/>
    </location>
    <ligand>
        <name>deamido-NAD(+)</name>
        <dbReference type="ChEBI" id="CHEBI:58437"/>
        <note>ligand shared between two neighboring subunits</note>
    </ligand>
</feature>
<dbReference type="PANTHER" id="PTHR23090">
    <property type="entry name" value="NH 3 /GLUTAMINE-DEPENDENT NAD + SYNTHETASE"/>
    <property type="match status" value="1"/>
</dbReference>
<evidence type="ECO:0000256" key="5">
    <source>
        <dbReference type="ARBA" id="ARBA00022840"/>
    </source>
</evidence>